<dbReference type="GO" id="GO:0005829">
    <property type="term" value="C:cytosol"/>
    <property type="evidence" value="ECO:0007669"/>
    <property type="project" value="TreeGrafter"/>
</dbReference>
<keyword evidence="4" id="KW-0408">Iron</keyword>
<dbReference type="RefSeq" id="XP_005645765.1">
    <property type="nucleotide sequence ID" value="XM_005645708.1"/>
</dbReference>
<dbReference type="SUPFAM" id="SSF117281">
    <property type="entry name" value="Kelch motif"/>
    <property type="match status" value="1"/>
</dbReference>
<keyword evidence="2" id="KW-0880">Kelch repeat</keyword>
<dbReference type="GO" id="GO:0019760">
    <property type="term" value="P:glucosinolate metabolic process"/>
    <property type="evidence" value="ECO:0007669"/>
    <property type="project" value="UniProtKB-ARBA"/>
</dbReference>
<dbReference type="Proteomes" id="UP000007264">
    <property type="component" value="Unassembled WGS sequence"/>
</dbReference>
<evidence type="ECO:0000256" key="4">
    <source>
        <dbReference type="ARBA" id="ARBA00023004"/>
    </source>
</evidence>
<evidence type="ECO:0000256" key="3">
    <source>
        <dbReference type="ARBA" id="ARBA00022737"/>
    </source>
</evidence>
<sequence length="309" mass="32818">MKWDKLDQAGQVPLSRSSHTITFIKKVTGKAYVFGGEHEPRTPIDSQIHAFDLDSRTWDPVQCSGDAPCPRVAHSAAPVGHTIYIFGGRPGIEMGEGSMNDLYGFDTKLRKWSKVEAEGPPPEARSFHAMVASGRLNDLHIFDTESQKWLQMPSSPDIKGRGGAGLVASADGGSLFVVGGFAGHELNDVHRFDLGSRTWDCPACCSGEGAADRSLLPARSVFGVLFGGEVDPSDKGHAGAGQFSSDKFCLDTAKGGAGWHMLAAAGSPPTPRGWFAATAVPGGMLVHGGNSPSNERLQDMYILDLHSEG</sequence>
<comment type="caution">
    <text evidence="5">The sequence shown here is derived from an EMBL/GenBank/DDBJ whole genome shotgun (WGS) entry which is preliminary data.</text>
</comment>
<dbReference type="eggNOG" id="KOG0379">
    <property type="taxonomic scope" value="Eukaryota"/>
</dbReference>
<name>I0YS52_COCSC</name>
<dbReference type="Pfam" id="PF24681">
    <property type="entry name" value="Kelch_KLHDC2_KLHL20_DRC7"/>
    <property type="match status" value="1"/>
</dbReference>
<keyword evidence="6" id="KW-1185">Reference proteome</keyword>
<dbReference type="Gene3D" id="2.120.10.80">
    <property type="entry name" value="Kelch-type beta propeller"/>
    <property type="match status" value="3"/>
</dbReference>
<dbReference type="OrthoDB" id="10250130at2759"/>
<proteinExistence type="predicted"/>
<evidence type="ECO:0000313" key="6">
    <source>
        <dbReference type="Proteomes" id="UP000007264"/>
    </source>
</evidence>
<organism evidence="5 6">
    <name type="scientific">Coccomyxa subellipsoidea (strain C-169)</name>
    <name type="common">Green microalga</name>
    <dbReference type="NCBI Taxonomy" id="574566"/>
    <lineage>
        <taxon>Eukaryota</taxon>
        <taxon>Viridiplantae</taxon>
        <taxon>Chlorophyta</taxon>
        <taxon>core chlorophytes</taxon>
        <taxon>Trebouxiophyceae</taxon>
        <taxon>Trebouxiophyceae incertae sedis</taxon>
        <taxon>Coccomyxaceae</taxon>
        <taxon>Coccomyxa</taxon>
        <taxon>Coccomyxa subellipsoidea</taxon>
    </lineage>
</organism>
<dbReference type="AlphaFoldDB" id="I0YS52"/>
<accession>I0YS52</accession>
<dbReference type="PANTHER" id="PTHR47435">
    <property type="entry name" value="KELCH REPEAT PROTEIN (AFU_ORTHOLOGUE AFUA_5G12780)"/>
    <property type="match status" value="1"/>
</dbReference>
<comment type="cofactor">
    <cofactor evidence="1">
        <name>Fe(2+)</name>
        <dbReference type="ChEBI" id="CHEBI:29033"/>
    </cofactor>
</comment>
<gene>
    <name evidence="5" type="ORF">COCSUDRAFT_37540</name>
</gene>
<evidence type="ECO:0000256" key="2">
    <source>
        <dbReference type="ARBA" id="ARBA00022441"/>
    </source>
</evidence>
<dbReference type="STRING" id="574566.I0YS52"/>
<dbReference type="InterPro" id="IPR015915">
    <property type="entry name" value="Kelch-typ_b-propeller"/>
</dbReference>
<dbReference type="GO" id="GO:0030234">
    <property type="term" value="F:enzyme regulator activity"/>
    <property type="evidence" value="ECO:0007669"/>
    <property type="project" value="TreeGrafter"/>
</dbReference>
<reference evidence="5 6" key="1">
    <citation type="journal article" date="2012" name="Genome Biol.">
        <title>The genome of the polar eukaryotic microalga coccomyxa subellipsoidea reveals traits of cold adaptation.</title>
        <authorList>
            <person name="Blanc G."/>
            <person name="Agarkova I."/>
            <person name="Grimwood J."/>
            <person name="Kuo A."/>
            <person name="Brueggeman A."/>
            <person name="Dunigan D."/>
            <person name="Gurnon J."/>
            <person name="Ladunga I."/>
            <person name="Lindquist E."/>
            <person name="Lucas S."/>
            <person name="Pangilinan J."/>
            <person name="Proschold T."/>
            <person name="Salamov A."/>
            <person name="Schmutz J."/>
            <person name="Weeks D."/>
            <person name="Yamada T."/>
            <person name="Claverie J.M."/>
            <person name="Grigoriev I."/>
            <person name="Van Etten J."/>
            <person name="Lomsadze A."/>
            <person name="Borodovsky M."/>
        </authorList>
    </citation>
    <scope>NUCLEOTIDE SEQUENCE [LARGE SCALE GENOMIC DNA]</scope>
    <source>
        <strain evidence="5 6">C-169</strain>
    </source>
</reference>
<evidence type="ECO:0000256" key="1">
    <source>
        <dbReference type="ARBA" id="ARBA00001954"/>
    </source>
</evidence>
<evidence type="ECO:0000313" key="5">
    <source>
        <dbReference type="EMBL" id="EIE21221.1"/>
    </source>
</evidence>
<dbReference type="GeneID" id="17039203"/>
<dbReference type="KEGG" id="csl:COCSUDRAFT_37540"/>
<keyword evidence="3" id="KW-0677">Repeat</keyword>
<protein>
    <submittedName>
        <fullName evidence="5">Galactose oxidase</fullName>
    </submittedName>
</protein>
<dbReference type="EMBL" id="AGSI01000013">
    <property type="protein sequence ID" value="EIE21221.1"/>
    <property type="molecule type" value="Genomic_DNA"/>
</dbReference>
<dbReference type="PANTHER" id="PTHR47435:SF4">
    <property type="entry name" value="KELCH REPEAT PROTEIN (AFU_ORTHOLOGUE AFUA_5G12780)"/>
    <property type="match status" value="1"/>
</dbReference>